<feature type="domain" description="Reverse transcriptase" evidence="1">
    <location>
        <begin position="152"/>
        <end position="410"/>
    </location>
</feature>
<proteinExistence type="predicted"/>
<dbReference type="GeneTree" id="ENSGT00940000165023"/>
<keyword evidence="3" id="KW-1185">Reference proteome</keyword>
<name>A0A8D0AP61_SANLU</name>
<dbReference type="PANTHER" id="PTHR31635:SF196">
    <property type="entry name" value="REVERSE TRANSCRIPTASE DOMAIN-CONTAINING PROTEIN-RELATED"/>
    <property type="match status" value="1"/>
</dbReference>
<protein>
    <recommendedName>
        <fullName evidence="1">Reverse transcriptase domain-containing protein</fullName>
    </recommendedName>
</protein>
<organism evidence="2 3">
    <name type="scientific">Sander lucioperca</name>
    <name type="common">Pike-perch</name>
    <name type="synonym">Perca lucioperca</name>
    <dbReference type="NCBI Taxonomy" id="283035"/>
    <lineage>
        <taxon>Eukaryota</taxon>
        <taxon>Metazoa</taxon>
        <taxon>Chordata</taxon>
        <taxon>Craniata</taxon>
        <taxon>Vertebrata</taxon>
        <taxon>Euteleostomi</taxon>
        <taxon>Actinopterygii</taxon>
        <taxon>Neopterygii</taxon>
        <taxon>Teleostei</taxon>
        <taxon>Neoteleostei</taxon>
        <taxon>Acanthomorphata</taxon>
        <taxon>Eupercaria</taxon>
        <taxon>Perciformes</taxon>
        <taxon>Percoidei</taxon>
        <taxon>Percidae</taxon>
        <taxon>Luciopercinae</taxon>
        <taxon>Sander</taxon>
    </lineage>
</organism>
<dbReference type="Pfam" id="PF00078">
    <property type="entry name" value="RVT_1"/>
    <property type="match status" value="1"/>
</dbReference>
<evidence type="ECO:0000313" key="3">
    <source>
        <dbReference type="Proteomes" id="UP000694568"/>
    </source>
</evidence>
<accession>A0A8D0AP61</accession>
<reference evidence="2" key="1">
    <citation type="submission" date="2025-08" db="UniProtKB">
        <authorList>
            <consortium name="Ensembl"/>
        </authorList>
    </citation>
    <scope>IDENTIFICATION</scope>
</reference>
<dbReference type="InterPro" id="IPR043502">
    <property type="entry name" value="DNA/RNA_pol_sf"/>
</dbReference>
<dbReference type="PANTHER" id="PTHR31635">
    <property type="entry name" value="REVERSE TRANSCRIPTASE DOMAIN-CONTAINING PROTEIN-RELATED"/>
    <property type="match status" value="1"/>
</dbReference>
<evidence type="ECO:0000259" key="1">
    <source>
        <dbReference type="PROSITE" id="PS50878"/>
    </source>
</evidence>
<dbReference type="SUPFAM" id="SSF56672">
    <property type="entry name" value="DNA/RNA polymerases"/>
    <property type="match status" value="1"/>
</dbReference>
<reference evidence="2" key="2">
    <citation type="submission" date="2025-09" db="UniProtKB">
        <authorList>
            <consortium name="Ensembl"/>
        </authorList>
    </citation>
    <scope>IDENTIFICATION</scope>
</reference>
<dbReference type="Ensembl" id="ENSSLUT00000055683.1">
    <property type="protein sequence ID" value="ENSSLUP00000054094.1"/>
    <property type="gene ID" value="ENSSLUG00000023421.1"/>
</dbReference>
<dbReference type="CDD" id="cd01650">
    <property type="entry name" value="RT_nLTR_like"/>
    <property type="match status" value="1"/>
</dbReference>
<sequence>MATKSPHLSPQCGTLSLISWNIADKPDKLLARQLKGLQARRMIHKIKTKAGTVSTCPKEINENFRKFYEDLYTSKTSADTAQISDFLQALHLPKISSSAQKELNANITLEEVKEAIQSFPNGKTPGPDGFSIEFYKAYSDKVAPIMLRMFNHSIVTRHLPESLYSANISLILKKDKDETDPVFTKILANRLNKHIANIIHHDQTGFIPGRFSFINVRRLMNIMYSRYDKDSKIAILALDAQKAFDQIEWRYVLTVIKEFGLGDGFASWVEMLYAAPTASVITNYNRSPIFPLQRSCRQGCPLSPLLFAIAMEPLAISIRNHLSITPLILGRVDHRISLYADDVVLFLSHPENSLPPLLELIKTFGGFSGYTINWEKSELMPLVGDMDPDFLNNLPFHITEDKIKYLGVVIPKNPTLLYKLNYLNLLEKLKSNIETWRLLPLSMIGRVNAIKMVALPRFLYLFQNLPIFLPKAFFKQLDSIILPFVWGFKAHRISKKHITKPKSAGGLSLPVLRHYYWAANARALMYWQDAYPGNITASTPPWLAIEQDISKSSLPALLFSQTSLNHIR</sequence>
<dbReference type="AlphaFoldDB" id="A0A8D0AP61"/>
<dbReference type="InterPro" id="IPR000477">
    <property type="entry name" value="RT_dom"/>
</dbReference>
<dbReference type="PROSITE" id="PS50878">
    <property type="entry name" value="RT_POL"/>
    <property type="match status" value="1"/>
</dbReference>
<evidence type="ECO:0000313" key="2">
    <source>
        <dbReference type="Ensembl" id="ENSSLUP00000054094.1"/>
    </source>
</evidence>
<dbReference type="Proteomes" id="UP000694568">
    <property type="component" value="Unplaced"/>
</dbReference>